<dbReference type="Gene3D" id="3.40.50.720">
    <property type="entry name" value="NAD(P)-binding Rossmann-like Domain"/>
    <property type="match status" value="1"/>
</dbReference>
<dbReference type="Pfam" id="PF01073">
    <property type="entry name" value="3Beta_HSD"/>
    <property type="match status" value="1"/>
</dbReference>
<feature type="domain" description="3-beta hydroxysteroid dehydrogenase/isomerase" evidence="3">
    <location>
        <begin position="27"/>
        <end position="93"/>
    </location>
</feature>
<comment type="similarity">
    <text evidence="2">Belongs to the NAD(P)-dependent epimerase/dehydratase family. Dihydroflavonol-4-reductase subfamily.</text>
</comment>
<evidence type="ECO:0000313" key="5">
    <source>
        <dbReference type="Proteomes" id="UP001302321"/>
    </source>
</evidence>
<dbReference type="InterPro" id="IPR036291">
    <property type="entry name" value="NAD(P)-bd_dom_sf"/>
</dbReference>
<dbReference type="GO" id="GO:0006694">
    <property type="term" value="P:steroid biosynthetic process"/>
    <property type="evidence" value="ECO:0007669"/>
    <property type="project" value="InterPro"/>
</dbReference>
<name>A0AAN7A1P2_9PEZI</name>
<dbReference type="PANTHER" id="PTHR10366:SF579">
    <property type="entry name" value="3-BETA HYDROXYSTEROID DEHYDROGENASE_ISOMERASE FAMILY PROTEIN (AFU_ORTHOLOGUE AFUA_3G02250)"/>
    <property type="match status" value="1"/>
</dbReference>
<evidence type="ECO:0000313" key="4">
    <source>
        <dbReference type="EMBL" id="KAK4172041.1"/>
    </source>
</evidence>
<dbReference type="EMBL" id="MU866472">
    <property type="protein sequence ID" value="KAK4172041.1"/>
    <property type="molecule type" value="Genomic_DNA"/>
</dbReference>
<protein>
    <recommendedName>
        <fullName evidence="3">3-beta hydroxysteroid dehydrogenase/isomerase domain-containing protein</fullName>
    </recommendedName>
</protein>
<organism evidence="4 5">
    <name type="scientific">Triangularia setosa</name>
    <dbReference type="NCBI Taxonomy" id="2587417"/>
    <lineage>
        <taxon>Eukaryota</taxon>
        <taxon>Fungi</taxon>
        <taxon>Dikarya</taxon>
        <taxon>Ascomycota</taxon>
        <taxon>Pezizomycotina</taxon>
        <taxon>Sordariomycetes</taxon>
        <taxon>Sordariomycetidae</taxon>
        <taxon>Sordariales</taxon>
        <taxon>Podosporaceae</taxon>
        <taxon>Triangularia</taxon>
    </lineage>
</organism>
<evidence type="ECO:0000259" key="3">
    <source>
        <dbReference type="Pfam" id="PF01073"/>
    </source>
</evidence>
<gene>
    <name evidence="4" type="ORF">QBC36DRAFT_315217</name>
</gene>
<comment type="caution">
    <text evidence="4">The sequence shown here is derived from an EMBL/GenBank/DDBJ whole genome shotgun (WGS) entry which is preliminary data.</text>
</comment>
<accession>A0AAN7A1P2</accession>
<dbReference type="SUPFAM" id="SSF51735">
    <property type="entry name" value="NAD(P)-binding Rossmann-fold domains"/>
    <property type="match status" value="1"/>
</dbReference>
<evidence type="ECO:0000256" key="2">
    <source>
        <dbReference type="ARBA" id="ARBA00023445"/>
    </source>
</evidence>
<dbReference type="AlphaFoldDB" id="A0AAN7A1P2"/>
<reference evidence="4" key="1">
    <citation type="journal article" date="2023" name="Mol. Phylogenet. Evol.">
        <title>Genome-scale phylogeny and comparative genomics of the fungal order Sordariales.</title>
        <authorList>
            <person name="Hensen N."/>
            <person name="Bonometti L."/>
            <person name="Westerberg I."/>
            <person name="Brannstrom I.O."/>
            <person name="Guillou S."/>
            <person name="Cros-Aarteil S."/>
            <person name="Calhoun S."/>
            <person name="Haridas S."/>
            <person name="Kuo A."/>
            <person name="Mondo S."/>
            <person name="Pangilinan J."/>
            <person name="Riley R."/>
            <person name="LaButti K."/>
            <person name="Andreopoulos B."/>
            <person name="Lipzen A."/>
            <person name="Chen C."/>
            <person name="Yan M."/>
            <person name="Daum C."/>
            <person name="Ng V."/>
            <person name="Clum A."/>
            <person name="Steindorff A."/>
            <person name="Ohm R.A."/>
            <person name="Martin F."/>
            <person name="Silar P."/>
            <person name="Natvig D.O."/>
            <person name="Lalanne C."/>
            <person name="Gautier V."/>
            <person name="Ament-Velasquez S.L."/>
            <person name="Kruys A."/>
            <person name="Hutchinson M.I."/>
            <person name="Powell A.J."/>
            <person name="Barry K."/>
            <person name="Miller A.N."/>
            <person name="Grigoriev I.V."/>
            <person name="Debuchy R."/>
            <person name="Gladieux P."/>
            <person name="Hiltunen Thoren M."/>
            <person name="Johannesson H."/>
        </authorList>
    </citation>
    <scope>NUCLEOTIDE SEQUENCE</scope>
    <source>
        <strain evidence="4">CBS 892.96</strain>
    </source>
</reference>
<reference evidence="4" key="2">
    <citation type="submission" date="2023-05" db="EMBL/GenBank/DDBJ databases">
        <authorList>
            <consortium name="Lawrence Berkeley National Laboratory"/>
            <person name="Steindorff A."/>
            <person name="Hensen N."/>
            <person name="Bonometti L."/>
            <person name="Westerberg I."/>
            <person name="Brannstrom I.O."/>
            <person name="Guillou S."/>
            <person name="Cros-Aarteil S."/>
            <person name="Calhoun S."/>
            <person name="Haridas S."/>
            <person name="Kuo A."/>
            <person name="Mondo S."/>
            <person name="Pangilinan J."/>
            <person name="Riley R."/>
            <person name="Labutti K."/>
            <person name="Andreopoulos B."/>
            <person name="Lipzen A."/>
            <person name="Chen C."/>
            <person name="Yanf M."/>
            <person name="Daum C."/>
            <person name="Ng V."/>
            <person name="Clum A."/>
            <person name="Ohm R."/>
            <person name="Martin F."/>
            <person name="Silar P."/>
            <person name="Natvig D."/>
            <person name="Lalanne C."/>
            <person name="Gautier V."/>
            <person name="Ament-Velasquez S.L."/>
            <person name="Kruys A."/>
            <person name="Hutchinson M.I."/>
            <person name="Powell A.J."/>
            <person name="Barry K."/>
            <person name="Miller A.N."/>
            <person name="Grigoriev I.V."/>
            <person name="Debuchy R."/>
            <person name="Gladieux P."/>
            <person name="Thoren M.H."/>
            <person name="Johannesson H."/>
        </authorList>
    </citation>
    <scope>NUCLEOTIDE SEQUENCE</scope>
    <source>
        <strain evidence="4">CBS 892.96</strain>
    </source>
</reference>
<dbReference type="InterPro" id="IPR002225">
    <property type="entry name" value="3Beta_OHSteriod_DH/Estase"/>
</dbReference>
<dbReference type="GO" id="GO:0016616">
    <property type="term" value="F:oxidoreductase activity, acting on the CH-OH group of donors, NAD or NADP as acceptor"/>
    <property type="evidence" value="ECO:0007669"/>
    <property type="project" value="InterPro"/>
</dbReference>
<evidence type="ECO:0000256" key="1">
    <source>
        <dbReference type="ARBA" id="ARBA00023002"/>
    </source>
</evidence>
<dbReference type="InterPro" id="IPR050425">
    <property type="entry name" value="NAD(P)_dehydrat-like"/>
</dbReference>
<keyword evidence="1" id="KW-0560">Oxidoreductase</keyword>
<dbReference type="PANTHER" id="PTHR10366">
    <property type="entry name" value="NAD DEPENDENT EPIMERASE/DEHYDRATASE"/>
    <property type="match status" value="1"/>
</dbReference>
<dbReference type="Proteomes" id="UP001302321">
    <property type="component" value="Unassembled WGS sequence"/>
</dbReference>
<keyword evidence="5" id="KW-1185">Reference proteome</keyword>
<sequence>MLAARPQAAWASLLDLMVIGDFSGPNVDLSAALEGGIDAVIHVASPFTYDTEDNEAELILSAINGVKAILSAAAAAGTVKRVVITSSFATMFDIDRVQMAAQYFTYTAGDWNLLTYDKAAHPETSAVVAY</sequence>
<proteinExistence type="inferred from homology"/>